<comment type="caution">
    <text evidence="1">The sequence shown here is derived from an EMBL/GenBank/DDBJ whole genome shotgun (WGS) entry which is preliminary data.</text>
</comment>
<name>A0A3A4A7N2_9ACTN</name>
<evidence type="ECO:0000313" key="2">
    <source>
        <dbReference type="Proteomes" id="UP000265768"/>
    </source>
</evidence>
<dbReference type="OrthoDB" id="3231229at2"/>
<accession>A0A3A4A7N2</accession>
<dbReference type="EMBL" id="QZEY01000017">
    <property type="protein sequence ID" value="RJL24021.1"/>
    <property type="molecule type" value="Genomic_DNA"/>
</dbReference>
<dbReference type="RefSeq" id="WP_119930277.1">
    <property type="nucleotide sequence ID" value="NZ_QZEY01000017.1"/>
</dbReference>
<organism evidence="1 2">
    <name type="scientific">Bailinhaonella thermotolerans</name>
    <dbReference type="NCBI Taxonomy" id="1070861"/>
    <lineage>
        <taxon>Bacteria</taxon>
        <taxon>Bacillati</taxon>
        <taxon>Actinomycetota</taxon>
        <taxon>Actinomycetes</taxon>
        <taxon>Streptosporangiales</taxon>
        <taxon>Streptosporangiaceae</taxon>
        <taxon>Bailinhaonella</taxon>
    </lineage>
</organism>
<dbReference type="AlphaFoldDB" id="A0A3A4A7N2"/>
<keyword evidence="2" id="KW-1185">Reference proteome</keyword>
<sequence length="160" mass="17178">MTRIGITGHSNLTDETNHLVYGALREAVAPYAEGGLVGISCLARGADQVFARVVLDLGGRLEVILPAPDYREEKVKPGNRKAFDELLIRAASVRYMPFLTSGREAYMAASEALLGSVDRLLAVWDGGPSGGFGGTADVVEQARRLGLPVEVIWPQGAERR</sequence>
<dbReference type="InterPro" id="IPR010697">
    <property type="entry name" value="YspA"/>
</dbReference>
<dbReference type="Gene3D" id="3.40.50.450">
    <property type="match status" value="1"/>
</dbReference>
<dbReference type="PANTHER" id="PTHR38440">
    <property type="entry name" value="UPF0398 PROTEIN YPSA"/>
    <property type="match status" value="1"/>
</dbReference>
<evidence type="ECO:0008006" key="3">
    <source>
        <dbReference type="Google" id="ProtNLM"/>
    </source>
</evidence>
<gene>
    <name evidence="1" type="ORF">D5H75_31845</name>
</gene>
<dbReference type="Proteomes" id="UP000265768">
    <property type="component" value="Unassembled WGS sequence"/>
</dbReference>
<dbReference type="SUPFAM" id="SSF102405">
    <property type="entry name" value="MCP/YpsA-like"/>
    <property type="match status" value="1"/>
</dbReference>
<protein>
    <recommendedName>
        <fullName evidence="3">DUF1273 domain-containing protein</fullName>
    </recommendedName>
</protein>
<proteinExistence type="predicted"/>
<evidence type="ECO:0000313" key="1">
    <source>
        <dbReference type="EMBL" id="RJL24021.1"/>
    </source>
</evidence>
<reference evidence="1 2" key="1">
    <citation type="submission" date="2018-09" db="EMBL/GenBank/DDBJ databases">
        <title>YIM 75507 draft genome.</title>
        <authorList>
            <person name="Tang S."/>
            <person name="Feng Y."/>
        </authorList>
    </citation>
    <scope>NUCLEOTIDE SEQUENCE [LARGE SCALE GENOMIC DNA]</scope>
    <source>
        <strain evidence="1 2">YIM 75507</strain>
    </source>
</reference>
<dbReference type="PANTHER" id="PTHR38440:SF1">
    <property type="entry name" value="UPF0398 PROTEIN SPR0331"/>
    <property type="match status" value="1"/>
</dbReference>